<evidence type="ECO:0000313" key="2">
    <source>
        <dbReference type="Proteomes" id="UP000308697"/>
    </source>
</evidence>
<dbReference type="OrthoDB" id="3461076at2"/>
<organism evidence="1 2">
    <name type="scientific">Streptomyces piniterrae</name>
    <dbReference type="NCBI Taxonomy" id="2571125"/>
    <lineage>
        <taxon>Bacteria</taxon>
        <taxon>Bacillati</taxon>
        <taxon>Actinomycetota</taxon>
        <taxon>Actinomycetes</taxon>
        <taxon>Kitasatosporales</taxon>
        <taxon>Streptomycetaceae</taxon>
        <taxon>Streptomyces</taxon>
    </lineage>
</organism>
<accession>A0A4U0MKN7</accession>
<reference evidence="1 2" key="1">
    <citation type="submission" date="2019-04" db="EMBL/GenBank/DDBJ databases">
        <title>Streptomyces piniterrae sp. nov., a heliquinomycin-producing actinomycete isolated from rhizosphere soil of Pinus yunnanensis.</title>
        <authorList>
            <person name="Zhuang X."/>
            <person name="Zhao J."/>
        </authorList>
    </citation>
    <scope>NUCLEOTIDE SEQUENCE [LARGE SCALE GENOMIC DNA]</scope>
    <source>
        <strain evidence="2">jys28</strain>
    </source>
</reference>
<dbReference type="Proteomes" id="UP000308697">
    <property type="component" value="Unassembled WGS sequence"/>
</dbReference>
<evidence type="ECO:0000313" key="1">
    <source>
        <dbReference type="EMBL" id="TJZ41220.1"/>
    </source>
</evidence>
<dbReference type="AlphaFoldDB" id="A0A4U0MKN7"/>
<keyword evidence="2" id="KW-1185">Reference proteome</keyword>
<comment type="caution">
    <text evidence="1">The sequence shown here is derived from an EMBL/GenBank/DDBJ whole genome shotgun (WGS) entry which is preliminary data.</text>
</comment>
<dbReference type="RefSeq" id="WP_136744955.1">
    <property type="nucleotide sequence ID" value="NZ_SUMB01000022.1"/>
</dbReference>
<name>A0A4U0MKN7_9ACTN</name>
<proteinExistence type="predicted"/>
<sequence>MPSYVPALPDVIRYTWWGDVPEGLFTKTDLDRQGFKPGSDPVGQVLYHGNSYAPLYEAAKAVPKRTCSPAQRAVLDRARELQYQCRRCGVRRHYPLGRGRWCEPCSYTAALYADHAKARQFARELVDDLDAVLLVVGAGPGECASPETIAVIRVHDQELLHAGEAGTYGTAERQAALDRLDKILEGCRVVHETDRGPVSRYPSILVTPPGQPVSSERDSLHTWLRPHRENVGKADCVTRLWRQWFAWTRDECSSMASEPWDWDCGTTLAWEQTTQAAADGQMMAALLQRIADGTEPVWERAAWTVDGHGIPAV</sequence>
<protein>
    <submittedName>
        <fullName evidence="1">Uncharacterized protein</fullName>
    </submittedName>
</protein>
<gene>
    <name evidence="1" type="ORF">FCH28_37690</name>
</gene>
<dbReference type="EMBL" id="SUMB01000022">
    <property type="protein sequence ID" value="TJZ41220.1"/>
    <property type="molecule type" value="Genomic_DNA"/>
</dbReference>